<keyword evidence="1" id="KW-0732">Signal</keyword>
<reference evidence="2 3" key="1">
    <citation type="submission" date="2024-11" db="EMBL/GenBank/DDBJ databases">
        <title>Chromosome-level genome assembly of the freshwater bivalve Anodonta woodiana.</title>
        <authorList>
            <person name="Chen X."/>
        </authorList>
    </citation>
    <scope>NUCLEOTIDE SEQUENCE [LARGE SCALE GENOMIC DNA]</scope>
    <source>
        <strain evidence="2">MN2024</strain>
        <tissue evidence="2">Gills</tissue>
    </source>
</reference>
<name>A0ABD3Y0J1_SINWO</name>
<comment type="caution">
    <text evidence="2">The sequence shown here is derived from an EMBL/GenBank/DDBJ whole genome shotgun (WGS) entry which is preliminary data.</text>
</comment>
<dbReference type="Proteomes" id="UP001634394">
    <property type="component" value="Unassembled WGS sequence"/>
</dbReference>
<sequence>MRNHAVVLLLLSLFAVTLARDLHKRYANLEGDGALLDAFARALEEGKLDNNDLVQKVRLNMMKRWWGSPYPAVPA</sequence>
<gene>
    <name evidence="2" type="ORF">ACJMK2_004229</name>
</gene>
<dbReference type="AlphaFoldDB" id="A0ABD3Y0J1"/>
<proteinExistence type="predicted"/>
<organism evidence="2 3">
    <name type="scientific">Sinanodonta woodiana</name>
    <name type="common">Chinese pond mussel</name>
    <name type="synonym">Anodonta woodiana</name>
    <dbReference type="NCBI Taxonomy" id="1069815"/>
    <lineage>
        <taxon>Eukaryota</taxon>
        <taxon>Metazoa</taxon>
        <taxon>Spiralia</taxon>
        <taxon>Lophotrochozoa</taxon>
        <taxon>Mollusca</taxon>
        <taxon>Bivalvia</taxon>
        <taxon>Autobranchia</taxon>
        <taxon>Heteroconchia</taxon>
        <taxon>Palaeoheterodonta</taxon>
        <taxon>Unionida</taxon>
        <taxon>Unionoidea</taxon>
        <taxon>Unionidae</taxon>
        <taxon>Unioninae</taxon>
        <taxon>Sinanodonta</taxon>
    </lineage>
</organism>
<accession>A0ABD3Y0J1</accession>
<feature type="signal peptide" evidence="1">
    <location>
        <begin position="1"/>
        <end position="19"/>
    </location>
</feature>
<evidence type="ECO:0000313" key="3">
    <source>
        <dbReference type="Proteomes" id="UP001634394"/>
    </source>
</evidence>
<feature type="chain" id="PRO_5044744279" evidence="1">
    <location>
        <begin position="20"/>
        <end position="75"/>
    </location>
</feature>
<protein>
    <submittedName>
        <fullName evidence="2">Uncharacterized protein</fullName>
    </submittedName>
</protein>
<evidence type="ECO:0000256" key="1">
    <source>
        <dbReference type="SAM" id="SignalP"/>
    </source>
</evidence>
<evidence type="ECO:0000313" key="2">
    <source>
        <dbReference type="EMBL" id="KAL3891989.1"/>
    </source>
</evidence>
<dbReference type="EMBL" id="JBJQND010000001">
    <property type="protein sequence ID" value="KAL3891989.1"/>
    <property type="molecule type" value="Genomic_DNA"/>
</dbReference>
<keyword evidence="3" id="KW-1185">Reference proteome</keyword>